<sequence>MGACLAAAGSSADAAVSAREATRQTVPMIAVLLVRTLTVFLLEAVNQVARPPRLVVRCAGADTQPGAGGGREIGVLWAVYA</sequence>
<protein>
    <recommendedName>
        <fullName evidence="3">Secreted protein</fullName>
    </recommendedName>
</protein>
<reference evidence="2" key="1">
    <citation type="journal article" date="2019" name="Int. J. Syst. Evol. Microbiol.">
        <title>The Global Catalogue of Microorganisms (GCM) 10K type strain sequencing project: providing services to taxonomists for standard genome sequencing and annotation.</title>
        <authorList>
            <consortium name="The Broad Institute Genomics Platform"/>
            <consortium name="The Broad Institute Genome Sequencing Center for Infectious Disease"/>
            <person name="Wu L."/>
            <person name="Ma J."/>
        </authorList>
    </citation>
    <scope>NUCLEOTIDE SEQUENCE [LARGE SCALE GENOMIC DNA]</scope>
    <source>
        <strain evidence="2">JCM 17656</strain>
    </source>
</reference>
<dbReference type="EMBL" id="BAABCE010000005">
    <property type="protein sequence ID" value="GAA3544571.1"/>
    <property type="molecule type" value="Genomic_DNA"/>
</dbReference>
<proteinExistence type="predicted"/>
<keyword evidence="2" id="KW-1185">Reference proteome</keyword>
<accession>A0ABP6W2U0</accession>
<evidence type="ECO:0000313" key="2">
    <source>
        <dbReference type="Proteomes" id="UP001500707"/>
    </source>
</evidence>
<dbReference type="Proteomes" id="UP001500707">
    <property type="component" value="Unassembled WGS sequence"/>
</dbReference>
<name>A0ABP6W2U0_9ACTN</name>
<gene>
    <name evidence="1" type="ORF">GCM10022295_28140</name>
</gene>
<evidence type="ECO:0008006" key="3">
    <source>
        <dbReference type="Google" id="ProtNLM"/>
    </source>
</evidence>
<comment type="caution">
    <text evidence="1">The sequence shown here is derived from an EMBL/GenBank/DDBJ whole genome shotgun (WGS) entry which is preliminary data.</text>
</comment>
<organism evidence="1 2">
    <name type="scientific">Streptomyces osmaniensis</name>
    <dbReference type="NCBI Taxonomy" id="593134"/>
    <lineage>
        <taxon>Bacteria</taxon>
        <taxon>Bacillati</taxon>
        <taxon>Actinomycetota</taxon>
        <taxon>Actinomycetes</taxon>
        <taxon>Kitasatosporales</taxon>
        <taxon>Streptomycetaceae</taxon>
        <taxon>Streptomyces</taxon>
    </lineage>
</organism>
<evidence type="ECO:0000313" key="1">
    <source>
        <dbReference type="EMBL" id="GAA3544571.1"/>
    </source>
</evidence>